<feature type="compositionally biased region" description="Low complexity" evidence="4">
    <location>
        <begin position="79"/>
        <end position="88"/>
    </location>
</feature>
<dbReference type="Gene3D" id="1.10.565.10">
    <property type="entry name" value="Retinoid X Receptor"/>
    <property type="match status" value="1"/>
</dbReference>
<evidence type="ECO:0000313" key="7">
    <source>
        <dbReference type="RefSeq" id="XP_022236146.1"/>
    </source>
</evidence>
<evidence type="ECO:0000259" key="5">
    <source>
        <dbReference type="PROSITE" id="PS51843"/>
    </source>
</evidence>
<protein>
    <submittedName>
        <fullName evidence="7">Nuclear receptor subfamily 2 group C member 2-like</fullName>
    </submittedName>
</protein>
<evidence type="ECO:0000256" key="3">
    <source>
        <dbReference type="ARBA" id="ARBA00023170"/>
    </source>
</evidence>
<gene>
    <name evidence="7" type="primary">LOC106476626</name>
</gene>
<dbReference type="InterPro" id="IPR050274">
    <property type="entry name" value="Nuclear_hormone_rcpt_NR2"/>
</dbReference>
<evidence type="ECO:0000256" key="1">
    <source>
        <dbReference type="ARBA" id="ARBA00023015"/>
    </source>
</evidence>
<keyword evidence="3" id="KW-0675">Receptor</keyword>
<organism evidence="6 7">
    <name type="scientific">Limulus polyphemus</name>
    <name type="common">Atlantic horseshoe crab</name>
    <dbReference type="NCBI Taxonomy" id="6850"/>
    <lineage>
        <taxon>Eukaryota</taxon>
        <taxon>Metazoa</taxon>
        <taxon>Ecdysozoa</taxon>
        <taxon>Arthropoda</taxon>
        <taxon>Chelicerata</taxon>
        <taxon>Merostomata</taxon>
        <taxon>Xiphosura</taxon>
        <taxon>Limulidae</taxon>
        <taxon>Limulus</taxon>
    </lineage>
</organism>
<dbReference type="Pfam" id="PF00104">
    <property type="entry name" value="Hormone_recep"/>
    <property type="match status" value="1"/>
</dbReference>
<feature type="region of interest" description="Disordered" evidence="4">
    <location>
        <begin position="59"/>
        <end position="88"/>
    </location>
</feature>
<accession>A0ABM1RXP1</accession>
<dbReference type="SUPFAM" id="SSF48508">
    <property type="entry name" value="Nuclear receptor ligand-binding domain"/>
    <property type="match status" value="1"/>
</dbReference>
<evidence type="ECO:0000256" key="2">
    <source>
        <dbReference type="ARBA" id="ARBA00023163"/>
    </source>
</evidence>
<dbReference type="PANTHER" id="PTHR24083">
    <property type="entry name" value="NUCLEAR HORMONE RECEPTOR"/>
    <property type="match status" value="1"/>
</dbReference>
<dbReference type="InterPro" id="IPR000536">
    <property type="entry name" value="Nucl_hrmn_rcpt_lig-bd"/>
</dbReference>
<proteinExistence type="predicted"/>
<dbReference type="GeneID" id="106476626"/>
<dbReference type="RefSeq" id="XP_022236146.1">
    <property type="nucleotide sequence ID" value="XM_022380438.1"/>
</dbReference>
<feature type="compositionally biased region" description="Basic and acidic residues" evidence="4">
    <location>
        <begin position="65"/>
        <end position="78"/>
    </location>
</feature>
<evidence type="ECO:0000256" key="4">
    <source>
        <dbReference type="SAM" id="MobiDB-lite"/>
    </source>
</evidence>
<evidence type="ECO:0000313" key="6">
    <source>
        <dbReference type="Proteomes" id="UP000694941"/>
    </source>
</evidence>
<name>A0ABM1RXP1_LIMPO</name>
<dbReference type="PROSITE" id="PS51843">
    <property type="entry name" value="NR_LBD"/>
    <property type="match status" value="1"/>
</dbReference>
<feature type="region of interest" description="Disordered" evidence="4">
    <location>
        <begin position="102"/>
        <end position="121"/>
    </location>
</feature>
<dbReference type="Proteomes" id="UP000694941">
    <property type="component" value="Unplaced"/>
</dbReference>
<dbReference type="InterPro" id="IPR035500">
    <property type="entry name" value="NHR-like_dom_sf"/>
</dbReference>
<feature type="region of interest" description="Disordered" evidence="4">
    <location>
        <begin position="153"/>
        <end position="179"/>
    </location>
</feature>
<keyword evidence="1" id="KW-0805">Transcription regulation</keyword>
<keyword evidence="6" id="KW-1185">Reference proteome</keyword>
<keyword evidence="2" id="KW-0804">Transcription</keyword>
<sequence>MYFQGSFGNQTDNSCVQLALPVASGVTDWAVKVNDWHVRDQPSRASEGNMETCYVCGDRGSGVQSERKPGAQEGRDKSSSSLSGAGSSQMYMNSELYGSPRVAVPTVSSEKGNSRGGRQEPLSSDICVYNHSTMNADLSTLANVVTTLEAMRQSSEELDHNQSVSNGHAGENGDGRTGETTAISRAFDTMAKAASQQSSTTMAGTMRGGPGLNVDTDNEPLFEVEGPLLLDDHAIFTLTLPDLGRSFLNPQYICESASRLLFLSVHWARSIPAFQLLLPDVQTALVQGTWCELFTLGLAQCSQLLSLQTILKAVADHLKRSDEQGQLLMNFIELHSTS</sequence>
<reference evidence="7" key="1">
    <citation type="submission" date="2025-08" db="UniProtKB">
        <authorList>
            <consortium name="RefSeq"/>
        </authorList>
    </citation>
    <scope>IDENTIFICATION</scope>
    <source>
        <tissue evidence="7">Muscle</tissue>
    </source>
</reference>
<feature type="domain" description="NR LBD" evidence="5">
    <location>
        <begin position="220"/>
        <end position="338"/>
    </location>
</feature>